<dbReference type="PROSITE" id="PS50103">
    <property type="entry name" value="ZF_C3H1"/>
    <property type="match status" value="2"/>
</dbReference>
<dbReference type="GO" id="GO:0008270">
    <property type="term" value="F:zinc ion binding"/>
    <property type="evidence" value="ECO:0007669"/>
    <property type="project" value="UniProtKB-KW"/>
</dbReference>
<evidence type="ECO:0000256" key="3">
    <source>
        <dbReference type="ARBA" id="ARBA00022771"/>
    </source>
</evidence>
<dbReference type="EMBL" id="RRYP01007336">
    <property type="protein sequence ID" value="TNV80570.1"/>
    <property type="molecule type" value="Genomic_DNA"/>
</dbReference>
<dbReference type="InterPro" id="IPR000571">
    <property type="entry name" value="Znf_CCCH"/>
</dbReference>
<dbReference type="GO" id="GO:0010468">
    <property type="term" value="P:regulation of gene expression"/>
    <property type="evidence" value="ECO:0007669"/>
    <property type="project" value="UniProtKB-ARBA"/>
</dbReference>
<evidence type="ECO:0000313" key="7">
    <source>
        <dbReference type="EMBL" id="TNV80570.1"/>
    </source>
</evidence>
<dbReference type="FunFam" id="4.10.1000.10:FF:000018">
    <property type="entry name" value="Zinc finger protein"/>
    <property type="match status" value="1"/>
</dbReference>
<keyword evidence="4 5" id="KW-0862">Zinc</keyword>
<feature type="zinc finger region" description="C3H1-type" evidence="5">
    <location>
        <begin position="37"/>
        <end position="65"/>
    </location>
</feature>
<dbReference type="InterPro" id="IPR036855">
    <property type="entry name" value="Znf_CCCH_sf"/>
</dbReference>
<dbReference type="SUPFAM" id="SSF90229">
    <property type="entry name" value="CCCH zinc finger"/>
    <property type="match status" value="2"/>
</dbReference>
<dbReference type="GO" id="GO:0051252">
    <property type="term" value="P:regulation of RNA metabolic process"/>
    <property type="evidence" value="ECO:0007669"/>
    <property type="project" value="UniProtKB-ARBA"/>
</dbReference>
<dbReference type="OrthoDB" id="312601at2759"/>
<protein>
    <recommendedName>
        <fullName evidence="6">C3H1-type domain-containing protein</fullName>
    </recommendedName>
</protein>
<feature type="zinc finger region" description="C3H1-type" evidence="5">
    <location>
        <begin position="76"/>
        <end position="104"/>
    </location>
</feature>
<evidence type="ECO:0000256" key="1">
    <source>
        <dbReference type="ARBA" id="ARBA00022723"/>
    </source>
</evidence>
<dbReference type="AlphaFoldDB" id="A0A8J8T3L3"/>
<evidence type="ECO:0000313" key="8">
    <source>
        <dbReference type="Proteomes" id="UP000785679"/>
    </source>
</evidence>
<keyword evidence="1 5" id="KW-0479">Metal-binding</keyword>
<dbReference type="Gene3D" id="4.10.1000.10">
    <property type="entry name" value="Zinc finger, CCCH-type"/>
    <property type="match status" value="2"/>
</dbReference>
<keyword evidence="8" id="KW-1185">Reference proteome</keyword>
<dbReference type="FunFam" id="4.10.1000.10:FF:000003">
    <property type="entry name" value="Zinc finger CCCH domain-containing protein"/>
    <property type="match status" value="1"/>
</dbReference>
<feature type="domain" description="C3H1-type" evidence="6">
    <location>
        <begin position="76"/>
        <end position="104"/>
    </location>
</feature>
<feature type="domain" description="C3H1-type" evidence="6">
    <location>
        <begin position="37"/>
        <end position="65"/>
    </location>
</feature>
<accession>A0A8J8T3L3</accession>
<evidence type="ECO:0000259" key="6">
    <source>
        <dbReference type="PROSITE" id="PS50103"/>
    </source>
</evidence>
<dbReference type="GO" id="GO:0003729">
    <property type="term" value="F:mRNA binding"/>
    <property type="evidence" value="ECO:0007669"/>
    <property type="project" value="InterPro"/>
</dbReference>
<dbReference type="Pfam" id="PF00642">
    <property type="entry name" value="zf-CCCH"/>
    <property type="match status" value="2"/>
</dbReference>
<proteinExistence type="predicted"/>
<dbReference type="Proteomes" id="UP000785679">
    <property type="component" value="Unassembled WGS sequence"/>
</dbReference>
<dbReference type="InterPro" id="IPR045877">
    <property type="entry name" value="ZFP36-like"/>
</dbReference>
<dbReference type="PANTHER" id="PTHR12547">
    <property type="entry name" value="CCCH ZINC FINGER/TIS11-RELATED"/>
    <property type="match status" value="1"/>
</dbReference>
<evidence type="ECO:0000256" key="2">
    <source>
        <dbReference type="ARBA" id="ARBA00022737"/>
    </source>
</evidence>
<keyword evidence="2" id="KW-0677">Repeat</keyword>
<dbReference type="SMART" id="SM00356">
    <property type="entry name" value="ZnF_C3H1"/>
    <property type="match status" value="2"/>
</dbReference>
<sequence length="232" mass="25381">MTAITIQEITVSDVYDYNTQTNSEGASGQDHLNFRAKYKTELCKNWELTGACVFEDACSFAHGAHELNSKPHVPKNYKTKLCKRFHEELYCPYGPRCQFRHSEADQKKAAAQQTKAPVAPVQQQVSTAFSKPLAPIPVVAPAAPQSQLSEATNLLEQAFNSDHPLLASANSNTRRRLKIFQNITLTKSSNGGGAQKKKHVMQCSSGATNTVVSGLAKGKKEGSSKNVMVQQQ</sequence>
<reference evidence="7" key="1">
    <citation type="submission" date="2019-06" db="EMBL/GenBank/DDBJ databases">
        <authorList>
            <person name="Zheng W."/>
        </authorList>
    </citation>
    <scope>NUCLEOTIDE SEQUENCE</scope>
    <source>
        <strain evidence="7">QDHG01</strain>
    </source>
</reference>
<name>A0A8J8T3L3_HALGN</name>
<dbReference type="PANTHER" id="PTHR12547:SF18">
    <property type="entry name" value="PROTEIN TIS11"/>
    <property type="match status" value="1"/>
</dbReference>
<comment type="caution">
    <text evidence="7">The sequence shown here is derived from an EMBL/GenBank/DDBJ whole genome shotgun (WGS) entry which is preliminary data.</text>
</comment>
<organism evidence="7 8">
    <name type="scientific">Halteria grandinella</name>
    <dbReference type="NCBI Taxonomy" id="5974"/>
    <lineage>
        <taxon>Eukaryota</taxon>
        <taxon>Sar</taxon>
        <taxon>Alveolata</taxon>
        <taxon>Ciliophora</taxon>
        <taxon>Intramacronucleata</taxon>
        <taxon>Spirotrichea</taxon>
        <taxon>Stichotrichia</taxon>
        <taxon>Sporadotrichida</taxon>
        <taxon>Halteriidae</taxon>
        <taxon>Halteria</taxon>
    </lineage>
</organism>
<evidence type="ECO:0000256" key="4">
    <source>
        <dbReference type="ARBA" id="ARBA00022833"/>
    </source>
</evidence>
<evidence type="ECO:0000256" key="5">
    <source>
        <dbReference type="PROSITE-ProRule" id="PRU00723"/>
    </source>
</evidence>
<gene>
    <name evidence="7" type="ORF">FGO68_gene4207</name>
</gene>
<keyword evidence="3 5" id="KW-0863">Zinc-finger</keyword>